<protein>
    <recommendedName>
        <fullName evidence="8">Rhomboid family intramembrane serine protease</fullName>
    </recommendedName>
</protein>
<name>A0ABW5D6H8_9BACT</name>
<keyword evidence="2 5" id="KW-0812">Transmembrane</keyword>
<comment type="subcellular location">
    <subcellularLocation>
        <location evidence="1">Membrane</location>
        <topology evidence="1">Multi-pass membrane protein</topology>
    </subcellularLocation>
</comment>
<dbReference type="Gene3D" id="1.20.1540.10">
    <property type="entry name" value="Rhomboid-like"/>
    <property type="match status" value="1"/>
</dbReference>
<dbReference type="SUPFAM" id="SSF144091">
    <property type="entry name" value="Rhomboid-like"/>
    <property type="match status" value="1"/>
</dbReference>
<organism evidence="6 7">
    <name type="scientific">Luteolibacter algae</name>
    <dbReference type="NCBI Taxonomy" id="454151"/>
    <lineage>
        <taxon>Bacteria</taxon>
        <taxon>Pseudomonadati</taxon>
        <taxon>Verrucomicrobiota</taxon>
        <taxon>Verrucomicrobiia</taxon>
        <taxon>Verrucomicrobiales</taxon>
        <taxon>Verrucomicrobiaceae</taxon>
        <taxon>Luteolibacter</taxon>
    </lineage>
</organism>
<dbReference type="EMBL" id="JBHUIT010000002">
    <property type="protein sequence ID" value="MFD2255569.1"/>
    <property type="molecule type" value="Genomic_DNA"/>
</dbReference>
<evidence type="ECO:0000313" key="7">
    <source>
        <dbReference type="Proteomes" id="UP001597375"/>
    </source>
</evidence>
<evidence type="ECO:0000256" key="4">
    <source>
        <dbReference type="ARBA" id="ARBA00023136"/>
    </source>
</evidence>
<evidence type="ECO:0000256" key="1">
    <source>
        <dbReference type="ARBA" id="ARBA00004141"/>
    </source>
</evidence>
<reference evidence="7" key="1">
    <citation type="journal article" date="2019" name="Int. J. Syst. Evol. Microbiol.">
        <title>The Global Catalogue of Microorganisms (GCM) 10K type strain sequencing project: providing services to taxonomists for standard genome sequencing and annotation.</title>
        <authorList>
            <consortium name="The Broad Institute Genomics Platform"/>
            <consortium name="The Broad Institute Genome Sequencing Center for Infectious Disease"/>
            <person name="Wu L."/>
            <person name="Ma J."/>
        </authorList>
    </citation>
    <scope>NUCLEOTIDE SEQUENCE [LARGE SCALE GENOMIC DNA]</scope>
    <source>
        <strain evidence="7">CGMCC 4.7106</strain>
    </source>
</reference>
<evidence type="ECO:0000256" key="2">
    <source>
        <dbReference type="ARBA" id="ARBA00022692"/>
    </source>
</evidence>
<feature type="transmembrane region" description="Helical" evidence="5">
    <location>
        <begin position="92"/>
        <end position="108"/>
    </location>
</feature>
<keyword evidence="3 5" id="KW-1133">Transmembrane helix</keyword>
<dbReference type="Proteomes" id="UP001597375">
    <property type="component" value="Unassembled WGS sequence"/>
</dbReference>
<feature type="transmembrane region" description="Helical" evidence="5">
    <location>
        <begin position="7"/>
        <end position="27"/>
    </location>
</feature>
<feature type="transmembrane region" description="Helical" evidence="5">
    <location>
        <begin position="138"/>
        <end position="160"/>
    </location>
</feature>
<keyword evidence="7" id="KW-1185">Reference proteome</keyword>
<accession>A0ABW5D6H8</accession>
<evidence type="ECO:0000256" key="3">
    <source>
        <dbReference type="ARBA" id="ARBA00022989"/>
    </source>
</evidence>
<dbReference type="InterPro" id="IPR035952">
    <property type="entry name" value="Rhomboid-like_sf"/>
</dbReference>
<keyword evidence="4 5" id="KW-0472">Membrane</keyword>
<feature type="transmembrane region" description="Helical" evidence="5">
    <location>
        <begin position="166"/>
        <end position="184"/>
    </location>
</feature>
<evidence type="ECO:0000256" key="5">
    <source>
        <dbReference type="SAM" id="Phobius"/>
    </source>
</evidence>
<evidence type="ECO:0008006" key="8">
    <source>
        <dbReference type="Google" id="ProtNLM"/>
    </source>
</evidence>
<proteinExistence type="predicted"/>
<feature type="transmembrane region" description="Helical" evidence="5">
    <location>
        <begin position="114"/>
        <end position="131"/>
    </location>
</feature>
<comment type="caution">
    <text evidence="6">The sequence shown here is derived from an EMBL/GenBank/DDBJ whole genome shotgun (WGS) entry which is preliminary data.</text>
</comment>
<sequence length="247" mass="28041">MSFPGLLRYYALFHVLVFVLQFVNPYIGKVLEFDRDKILSGELWRMVTFLVADSGFRGQGGFAILFLIFMVMIAFMMSDALEGAWGTFKTSFFYYTGFLGLLIANFIYETPMPGSGFFVYTSAFFAFATLFPKVEFLMFFILPVQVRWLAIVIGAVQLLALLSQPLYIGFLVLGFGNYLLWAGIPAMRGHAKVRENATRRKKFEGGLSKGTEAFHRCAVCKRTEISNPELEFRMAGDGEEYCLEHLD</sequence>
<gene>
    <name evidence="6" type="ORF">ACFSSA_02680</name>
</gene>
<feature type="transmembrane region" description="Helical" evidence="5">
    <location>
        <begin position="60"/>
        <end position="80"/>
    </location>
</feature>
<dbReference type="RefSeq" id="WP_386818226.1">
    <property type="nucleotide sequence ID" value="NZ_JBHUIT010000002.1"/>
</dbReference>
<evidence type="ECO:0000313" key="6">
    <source>
        <dbReference type="EMBL" id="MFD2255569.1"/>
    </source>
</evidence>